<feature type="transmembrane region" description="Helical" evidence="10">
    <location>
        <begin position="196"/>
        <end position="223"/>
    </location>
</feature>
<dbReference type="InterPro" id="IPR048279">
    <property type="entry name" value="MdtK-like"/>
</dbReference>
<dbReference type="PANTHER" id="PTHR43298">
    <property type="entry name" value="MULTIDRUG RESISTANCE PROTEIN NORM-RELATED"/>
    <property type="match status" value="1"/>
</dbReference>
<dbReference type="InterPro" id="IPR002528">
    <property type="entry name" value="MATE_fam"/>
</dbReference>
<comment type="subcellular location">
    <subcellularLocation>
        <location evidence="1">Cell inner membrane</location>
        <topology evidence="1">Multi-pass membrane protein</topology>
    </subcellularLocation>
</comment>
<dbReference type="PANTHER" id="PTHR43298:SF2">
    <property type="entry name" value="FMN_FAD EXPORTER YEEO-RELATED"/>
    <property type="match status" value="1"/>
</dbReference>
<dbReference type="CDD" id="cd13131">
    <property type="entry name" value="MATE_NorM_like"/>
    <property type="match status" value="1"/>
</dbReference>
<feature type="transmembrane region" description="Helical" evidence="10">
    <location>
        <begin position="285"/>
        <end position="309"/>
    </location>
</feature>
<dbReference type="Pfam" id="PF01554">
    <property type="entry name" value="MatE"/>
    <property type="match status" value="2"/>
</dbReference>
<keyword evidence="3" id="KW-0050">Antiport</keyword>
<feature type="transmembrane region" description="Helical" evidence="10">
    <location>
        <begin position="60"/>
        <end position="81"/>
    </location>
</feature>
<evidence type="ECO:0000256" key="9">
    <source>
        <dbReference type="ARBA" id="ARBA00031636"/>
    </source>
</evidence>
<feature type="transmembrane region" description="Helical" evidence="10">
    <location>
        <begin position="250"/>
        <end position="273"/>
    </location>
</feature>
<feature type="transmembrane region" description="Helical" evidence="10">
    <location>
        <begin position="397"/>
        <end position="417"/>
    </location>
</feature>
<accession>A0ABT3ZNE3</accession>
<organism evidence="11 12">
    <name type="scientific">Robbsia betulipollinis</name>
    <dbReference type="NCBI Taxonomy" id="2981849"/>
    <lineage>
        <taxon>Bacteria</taxon>
        <taxon>Pseudomonadati</taxon>
        <taxon>Pseudomonadota</taxon>
        <taxon>Betaproteobacteria</taxon>
        <taxon>Burkholderiales</taxon>
        <taxon>Burkholderiaceae</taxon>
        <taxon>Robbsia</taxon>
    </lineage>
</organism>
<feature type="transmembrane region" description="Helical" evidence="10">
    <location>
        <begin position="20"/>
        <end position="40"/>
    </location>
</feature>
<sequence length="466" mass="48925">MPFIPFPPFPPSIRLEARLLLRLAVPIIAAQLSATGMSLIDVLLAGHLGVHVLASVAMGASIWSLALATIQGVLLSVPTAVAQLNGAGQRREIWVLFRQALWLAAGIGVGMGLVVAIGGPYMLATMGVAPELVEDGSRFLRAIALGAPALAVLLSCRGLSEGLSIARPSFWFGLLGPLLLAPVAWSLMYGRFGFPALGVLGSGIATALVLWIQALGFLCYVAFHPRYRGLGQERPGYAPSWPRIAELLRVGIPMGMTLLMEVGLFIATALVIGRLGDRAVAMHQIAMNVITIAFMVPLGLSMAITVRVADARGRRDAAGVRRAACVGMGLALGLQLVSGSVMLLLPGAIVSLYTDSTAIVAGATLLLQLAGLFQISDGLQVAGNGALRGLKDTRIPMFLTLFAYWGVGMPVGIWLSIHRGDGAPGMWIGLLAGLSTAAILLWTRFFRLTRGWDASGAFAARPLSGK</sequence>
<evidence type="ECO:0000256" key="7">
    <source>
        <dbReference type="ARBA" id="ARBA00023065"/>
    </source>
</evidence>
<keyword evidence="12" id="KW-1185">Reference proteome</keyword>
<dbReference type="Proteomes" id="UP001082899">
    <property type="component" value="Unassembled WGS sequence"/>
</dbReference>
<keyword evidence="4" id="KW-1003">Cell membrane</keyword>
<evidence type="ECO:0000256" key="1">
    <source>
        <dbReference type="ARBA" id="ARBA00004429"/>
    </source>
</evidence>
<evidence type="ECO:0000256" key="6">
    <source>
        <dbReference type="ARBA" id="ARBA00022989"/>
    </source>
</evidence>
<feature type="transmembrane region" description="Helical" evidence="10">
    <location>
        <begin position="358"/>
        <end position="376"/>
    </location>
</feature>
<feature type="transmembrane region" description="Helical" evidence="10">
    <location>
        <begin position="171"/>
        <end position="190"/>
    </location>
</feature>
<evidence type="ECO:0000256" key="5">
    <source>
        <dbReference type="ARBA" id="ARBA00022692"/>
    </source>
</evidence>
<feature type="transmembrane region" description="Helical" evidence="10">
    <location>
        <begin position="330"/>
        <end position="352"/>
    </location>
</feature>
<feature type="transmembrane region" description="Helical" evidence="10">
    <location>
        <begin position="139"/>
        <end position="159"/>
    </location>
</feature>
<evidence type="ECO:0000256" key="10">
    <source>
        <dbReference type="SAM" id="Phobius"/>
    </source>
</evidence>
<evidence type="ECO:0000256" key="8">
    <source>
        <dbReference type="ARBA" id="ARBA00023136"/>
    </source>
</evidence>
<keyword evidence="7" id="KW-0406">Ion transport</keyword>
<keyword evidence="8 10" id="KW-0472">Membrane</keyword>
<keyword evidence="5 10" id="KW-0812">Transmembrane</keyword>
<keyword evidence="2" id="KW-0813">Transport</keyword>
<dbReference type="RefSeq" id="WP_267847553.1">
    <property type="nucleotide sequence ID" value="NZ_JAPMXC010000001.1"/>
</dbReference>
<gene>
    <name evidence="11" type="ORF">OVY01_11470</name>
</gene>
<evidence type="ECO:0000256" key="4">
    <source>
        <dbReference type="ARBA" id="ARBA00022475"/>
    </source>
</evidence>
<protein>
    <recommendedName>
        <fullName evidence="9">Multidrug-efflux transporter</fullName>
    </recommendedName>
</protein>
<reference evidence="11" key="1">
    <citation type="submission" date="2022-11" db="EMBL/GenBank/DDBJ databases">
        <title>Robbsia betulipollinis sp. nov., isolated from pollen of birch (Betula pendula).</title>
        <authorList>
            <person name="Shi H."/>
            <person name="Ambika Manirajan B."/>
            <person name="Ratering S."/>
            <person name="Geissler-Plaum R."/>
            <person name="Schnell S."/>
        </authorList>
    </citation>
    <scope>NUCLEOTIDE SEQUENCE</scope>
    <source>
        <strain evidence="11">Bb-Pol-6</strain>
    </source>
</reference>
<dbReference type="PIRSF" id="PIRSF006603">
    <property type="entry name" value="DinF"/>
    <property type="match status" value="1"/>
</dbReference>
<proteinExistence type="predicted"/>
<dbReference type="NCBIfam" id="TIGR00797">
    <property type="entry name" value="matE"/>
    <property type="match status" value="1"/>
</dbReference>
<feature type="transmembrane region" description="Helical" evidence="10">
    <location>
        <begin position="101"/>
        <end position="119"/>
    </location>
</feature>
<comment type="caution">
    <text evidence="11">The sequence shown here is derived from an EMBL/GenBank/DDBJ whole genome shotgun (WGS) entry which is preliminary data.</text>
</comment>
<dbReference type="InterPro" id="IPR050222">
    <property type="entry name" value="MATE_MdtK"/>
</dbReference>
<dbReference type="EMBL" id="JAPMXC010000001">
    <property type="protein sequence ID" value="MCY0387842.1"/>
    <property type="molecule type" value="Genomic_DNA"/>
</dbReference>
<feature type="transmembrane region" description="Helical" evidence="10">
    <location>
        <begin position="423"/>
        <end position="442"/>
    </location>
</feature>
<keyword evidence="6 10" id="KW-1133">Transmembrane helix</keyword>
<evidence type="ECO:0000313" key="12">
    <source>
        <dbReference type="Proteomes" id="UP001082899"/>
    </source>
</evidence>
<evidence type="ECO:0000256" key="2">
    <source>
        <dbReference type="ARBA" id="ARBA00022448"/>
    </source>
</evidence>
<name>A0ABT3ZNE3_9BURK</name>
<evidence type="ECO:0000313" key="11">
    <source>
        <dbReference type="EMBL" id="MCY0387842.1"/>
    </source>
</evidence>
<evidence type="ECO:0000256" key="3">
    <source>
        <dbReference type="ARBA" id="ARBA00022449"/>
    </source>
</evidence>